<dbReference type="Proteomes" id="UP000285744">
    <property type="component" value="Unassembled WGS sequence"/>
</dbReference>
<proteinExistence type="predicted"/>
<evidence type="ECO:0000313" key="3">
    <source>
        <dbReference type="Proteomes" id="UP000285744"/>
    </source>
</evidence>
<dbReference type="AlphaFoldDB" id="A0A420ETP3"/>
<accession>A0A420ETP3</accession>
<organism evidence="2 3">
    <name type="scientific">Micromonospora globbae</name>
    <dbReference type="NCBI Taxonomy" id="1894969"/>
    <lineage>
        <taxon>Bacteria</taxon>
        <taxon>Bacillati</taxon>
        <taxon>Actinomycetota</taxon>
        <taxon>Actinomycetes</taxon>
        <taxon>Micromonosporales</taxon>
        <taxon>Micromonosporaceae</taxon>
        <taxon>Micromonospora</taxon>
    </lineage>
</organism>
<protein>
    <submittedName>
        <fullName evidence="2">DUF624 domain-containing protein</fullName>
    </submittedName>
</protein>
<dbReference type="Pfam" id="PF04854">
    <property type="entry name" value="DUF624"/>
    <property type="match status" value="1"/>
</dbReference>
<evidence type="ECO:0000313" key="2">
    <source>
        <dbReference type="EMBL" id="RKF24045.1"/>
    </source>
</evidence>
<dbReference type="RefSeq" id="WP_120331645.1">
    <property type="nucleotide sequence ID" value="NZ_RAQQ01000028.1"/>
</dbReference>
<keyword evidence="1" id="KW-0472">Membrane</keyword>
<comment type="caution">
    <text evidence="2">The sequence shown here is derived from an EMBL/GenBank/DDBJ whole genome shotgun (WGS) entry which is preliminary data.</text>
</comment>
<gene>
    <name evidence="2" type="ORF">D7I43_28335</name>
</gene>
<feature type="transmembrane region" description="Helical" evidence="1">
    <location>
        <begin position="30"/>
        <end position="56"/>
    </location>
</feature>
<name>A0A420ETP3_9ACTN</name>
<dbReference type="OrthoDB" id="3830014at2"/>
<keyword evidence="1" id="KW-0812">Transmembrane</keyword>
<reference evidence="2 3" key="1">
    <citation type="journal article" date="2018" name="Int. J. Syst. Evol. Microbiol.">
        <title>Micromonospora globbae sp. nov., an endophytic actinomycete isolated from roots of Globba winitii C. H. Wright.</title>
        <authorList>
            <person name="Kuncharoen N."/>
            <person name="Pittayakhajonwut P."/>
            <person name="Tanasupawat S."/>
        </authorList>
    </citation>
    <scope>NUCLEOTIDE SEQUENCE [LARGE SCALE GENOMIC DNA]</scope>
    <source>
        <strain evidence="2 3">WPS1-2</strain>
    </source>
</reference>
<keyword evidence="1" id="KW-1133">Transmembrane helix</keyword>
<feature type="transmembrane region" description="Helical" evidence="1">
    <location>
        <begin position="108"/>
        <end position="130"/>
    </location>
</feature>
<evidence type="ECO:0000256" key="1">
    <source>
        <dbReference type="SAM" id="Phobius"/>
    </source>
</evidence>
<feature type="transmembrane region" description="Helical" evidence="1">
    <location>
        <begin position="151"/>
        <end position="173"/>
    </location>
</feature>
<dbReference type="InterPro" id="IPR006938">
    <property type="entry name" value="DUF624"/>
</dbReference>
<dbReference type="EMBL" id="RAQQ01000028">
    <property type="protein sequence ID" value="RKF24045.1"/>
    <property type="molecule type" value="Genomic_DNA"/>
</dbReference>
<feature type="transmembrane region" description="Helical" evidence="1">
    <location>
        <begin position="179"/>
        <end position="197"/>
    </location>
</feature>
<sequence>MTSKDVPVGGRFARLYRLLDWPPRLAGLNLLWLAGVLAGGVVAGLSPATVALFALVRDYQRGRHPRPWRDFWRHWRAEFARAQLRLGLPLLTVWVFAFYLLAARGTPLAAAVAVLAVVYLAVLAYLPAVLAHFDVPATAAWRIAALTAAKAPLWTVGLGATVAVLVAAMLVAVPVAVPFFLPSVPAALITLVAARIFDVLPAPVTRAGEAE</sequence>
<feature type="transmembrane region" description="Helical" evidence="1">
    <location>
        <begin position="82"/>
        <end position="102"/>
    </location>
</feature>